<protein>
    <submittedName>
        <fullName evidence="3">Piwi domain-containing protein</fullName>
    </submittedName>
</protein>
<accession>A0A0R3PH89</accession>
<evidence type="ECO:0000313" key="1">
    <source>
        <dbReference type="EMBL" id="VDM55302.1"/>
    </source>
</evidence>
<keyword evidence="2" id="KW-1185">Reference proteome</keyword>
<dbReference type="AlphaFoldDB" id="A0A0R3PH89"/>
<dbReference type="SUPFAM" id="SSF53098">
    <property type="entry name" value="Ribonuclease H-like"/>
    <property type="match status" value="1"/>
</dbReference>
<reference evidence="1 2" key="2">
    <citation type="submission" date="2018-11" db="EMBL/GenBank/DDBJ databases">
        <authorList>
            <consortium name="Pathogen Informatics"/>
        </authorList>
    </citation>
    <scope>NUCLEOTIDE SEQUENCE [LARGE SCALE GENOMIC DNA]</scope>
    <source>
        <strain evidence="1 2">Costa Rica</strain>
    </source>
</reference>
<organism evidence="3">
    <name type="scientific">Angiostrongylus costaricensis</name>
    <name type="common">Nematode worm</name>
    <dbReference type="NCBI Taxonomy" id="334426"/>
    <lineage>
        <taxon>Eukaryota</taxon>
        <taxon>Metazoa</taxon>
        <taxon>Ecdysozoa</taxon>
        <taxon>Nematoda</taxon>
        <taxon>Chromadorea</taxon>
        <taxon>Rhabditida</taxon>
        <taxon>Rhabditina</taxon>
        <taxon>Rhabditomorpha</taxon>
        <taxon>Strongyloidea</taxon>
        <taxon>Metastrongylidae</taxon>
        <taxon>Angiostrongylus</taxon>
    </lineage>
</organism>
<dbReference type="Gene3D" id="3.40.50.2300">
    <property type="match status" value="1"/>
</dbReference>
<dbReference type="OrthoDB" id="10252740at2759"/>
<dbReference type="InterPro" id="IPR012337">
    <property type="entry name" value="RNaseH-like_sf"/>
</dbReference>
<dbReference type="STRING" id="334426.A0A0R3PH89"/>
<reference evidence="3" key="1">
    <citation type="submission" date="2017-02" db="UniProtKB">
        <authorList>
            <consortium name="WormBaseParasite"/>
        </authorList>
    </citation>
    <scope>IDENTIFICATION</scope>
</reference>
<dbReference type="WBParaSite" id="ACOC_0000371601-mRNA-1">
    <property type="protein sequence ID" value="ACOC_0000371601-mRNA-1"/>
    <property type="gene ID" value="ACOC_0000371601"/>
</dbReference>
<dbReference type="EMBL" id="UYYA01001328">
    <property type="protein sequence ID" value="VDM55302.1"/>
    <property type="molecule type" value="Genomic_DNA"/>
</dbReference>
<name>A0A0R3PH89_ANGCS</name>
<evidence type="ECO:0000313" key="3">
    <source>
        <dbReference type="WBParaSite" id="ACOC_0000371601-mRNA-1"/>
    </source>
</evidence>
<evidence type="ECO:0000313" key="2">
    <source>
        <dbReference type="Proteomes" id="UP000267027"/>
    </source>
</evidence>
<gene>
    <name evidence="1" type="ORF">ACOC_LOCUS3717</name>
</gene>
<sequence>MIHCGGTVLDAPVAIDKERNEVPMTPERAIKKKELNESPDGEVICAVVVMTAQEGIACVSPEQSKKVVFLFSKDRAIVQQFFEDLVDKCRERGLQVASEPLRVYHNIAIDDFEKCIKGVTTHFSKLQPDDGDRNMEKILLVIVINDRTYFGNKYASGLSSYGFIKSICDNNYGIASQVVDASTVIKATSAPTKYDD</sequence>
<proteinExistence type="predicted"/>
<dbReference type="Proteomes" id="UP000267027">
    <property type="component" value="Unassembled WGS sequence"/>
</dbReference>